<dbReference type="SMART" id="SM00696">
    <property type="entry name" value="DM9"/>
    <property type="match status" value="1"/>
</dbReference>
<dbReference type="PANTHER" id="PTHR31649:SF1">
    <property type="entry name" value="FARNESOIC ACID O-METHYL TRANSFERASE DOMAIN-CONTAINING PROTEIN"/>
    <property type="match status" value="1"/>
</dbReference>
<proteinExistence type="predicted"/>
<keyword evidence="3" id="KW-1185">Reference proteome</keyword>
<protein>
    <submittedName>
        <fullName evidence="2">Uncharacterized protein</fullName>
    </submittedName>
</protein>
<reference evidence="2 3" key="1">
    <citation type="journal article" date="2016" name="Mol. Biol. Evol.">
        <title>Comparative Genomics of Early-Diverging Mushroom-Forming Fungi Provides Insights into the Origins of Lignocellulose Decay Capabilities.</title>
        <authorList>
            <person name="Nagy L.G."/>
            <person name="Riley R."/>
            <person name="Tritt A."/>
            <person name="Adam C."/>
            <person name="Daum C."/>
            <person name="Floudas D."/>
            <person name="Sun H."/>
            <person name="Yadav J.S."/>
            <person name="Pangilinan J."/>
            <person name="Larsson K.H."/>
            <person name="Matsuura K."/>
            <person name="Barry K."/>
            <person name="Labutti K."/>
            <person name="Kuo R."/>
            <person name="Ohm R.A."/>
            <person name="Bhattacharya S.S."/>
            <person name="Shirouzu T."/>
            <person name="Yoshinaga Y."/>
            <person name="Martin F.M."/>
            <person name="Grigoriev I.V."/>
            <person name="Hibbett D.S."/>
        </authorList>
    </citation>
    <scope>NUCLEOTIDE SEQUENCE [LARGE SCALE GENOMIC DNA]</scope>
    <source>
        <strain evidence="2 3">HHB12733</strain>
    </source>
</reference>
<dbReference type="InParanoid" id="A0A165GB09"/>
<organism evidence="2 3">
    <name type="scientific">Calocera cornea HHB12733</name>
    <dbReference type="NCBI Taxonomy" id="1353952"/>
    <lineage>
        <taxon>Eukaryota</taxon>
        <taxon>Fungi</taxon>
        <taxon>Dikarya</taxon>
        <taxon>Basidiomycota</taxon>
        <taxon>Agaricomycotina</taxon>
        <taxon>Dacrymycetes</taxon>
        <taxon>Dacrymycetales</taxon>
        <taxon>Dacrymycetaceae</taxon>
        <taxon>Calocera</taxon>
    </lineage>
</organism>
<dbReference type="STRING" id="1353952.A0A165GB09"/>
<gene>
    <name evidence="2" type="ORF">CALCODRAFT_267729</name>
</gene>
<dbReference type="OrthoDB" id="2142040at2759"/>
<feature type="compositionally biased region" description="Pro residues" evidence="1">
    <location>
        <begin position="12"/>
        <end position="29"/>
    </location>
</feature>
<evidence type="ECO:0000256" key="1">
    <source>
        <dbReference type="SAM" id="MobiDB-lite"/>
    </source>
</evidence>
<name>A0A165GB09_9BASI</name>
<feature type="compositionally biased region" description="Pro residues" evidence="1">
    <location>
        <begin position="135"/>
        <end position="147"/>
    </location>
</feature>
<dbReference type="EMBL" id="KV423958">
    <property type="protein sequence ID" value="KZT57842.1"/>
    <property type="molecule type" value="Genomic_DNA"/>
</dbReference>
<dbReference type="AlphaFoldDB" id="A0A165GB09"/>
<feature type="region of interest" description="Disordered" evidence="1">
    <location>
        <begin position="1"/>
        <end position="34"/>
    </location>
</feature>
<dbReference type="PANTHER" id="PTHR31649">
    <property type="entry name" value="AGAP009604-PA"/>
    <property type="match status" value="1"/>
</dbReference>
<dbReference type="Proteomes" id="UP000076842">
    <property type="component" value="Unassembled WGS sequence"/>
</dbReference>
<evidence type="ECO:0000313" key="3">
    <source>
        <dbReference type="Proteomes" id="UP000076842"/>
    </source>
</evidence>
<dbReference type="InterPro" id="IPR006616">
    <property type="entry name" value="DM9_repeat"/>
</dbReference>
<accession>A0A165GB09</accession>
<feature type="compositionally biased region" description="Basic and acidic residues" evidence="1">
    <location>
        <begin position="97"/>
        <end position="107"/>
    </location>
</feature>
<sequence length="543" mass="59326">MPPFEHLHTGAPYPPPASFPVRLPLPPQRPTTWRPSTWYDTGEVVLFDELEYRSTGGHLSGESFPPDKSLATWIPLEKPLEKQHLEKPPSPFPVSAESEKLPEKDQEPLPQPPPPQHTPKDDATQPPAPVEAEAEPPPVYPPPPAPAPTYAEQGVQTDISLPPEASFPPWVFQSWPMPGGGPSGSFGSHPLSYPWLPPTYQQPQYSAATNSTQPLLPLSLPPQHMQAPLPYHQFTHFAPTPPMIHAPMPLHLPLRLPPALESVLMPISDPLDTRYRAARAAERSQQTAASFRSEVAGEKVVRSHGCGVWAFGGTRDRTLEAEREAAWRECGARGPEAWLRAARARRAAYAVPGAVRPPVRWVLVEEGQKIPDDALQTGVEATGEPLYSTRVWWKGGLHLGKVRAPGIPRVRPGDSANRPCPFRLQAANHIHNYASISWDSQEHTTPTFEVLCGPPAHVQWLEIPHGVRATSALFHDFTAVEGGREATGTFIFVAQGEYGLGGAVGLHPGKASAGDDHACIGYGGGEVWIRPFRLLVYTQPSMG</sequence>
<evidence type="ECO:0000313" key="2">
    <source>
        <dbReference type="EMBL" id="KZT57842.1"/>
    </source>
</evidence>
<feature type="region of interest" description="Disordered" evidence="1">
    <location>
        <begin position="83"/>
        <end position="151"/>
    </location>
</feature>
<dbReference type="Pfam" id="PF11901">
    <property type="entry name" value="DM9"/>
    <property type="match status" value="2"/>
</dbReference>